<gene>
    <name evidence="1" type="ORF">LCGC14_1277910</name>
</gene>
<dbReference type="EMBL" id="LAZR01007239">
    <property type="protein sequence ID" value="KKM86542.1"/>
    <property type="molecule type" value="Genomic_DNA"/>
</dbReference>
<sequence>MRSTFAFPLDQTILRQFLHGAMDCRAGAAKFNCDIFVTWQLVTGRVGPTENPRPDFIPHIGPGKAPLIVQIRVSNCRMVALKVLVIASRWK</sequence>
<name>A0A0F9NZ52_9ZZZZ</name>
<organism evidence="1">
    <name type="scientific">marine sediment metagenome</name>
    <dbReference type="NCBI Taxonomy" id="412755"/>
    <lineage>
        <taxon>unclassified sequences</taxon>
        <taxon>metagenomes</taxon>
        <taxon>ecological metagenomes</taxon>
    </lineage>
</organism>
<accession>A0A0F9NZ52</accession>
<proteinExistence type="predicted"/>
<comment type="caution">
    <text evidence="1">The sequence shown here is derived from an EMBL/GenBank/DDBJ whole genome shotgun (WGS) entry which is preliminary data.</text>
</comment>
<evidence type="ECO:0000313" key="1">
    <source>
        <dbReference type="EMBL" id="KKM86542.1"/>
    </source>
</evidence>
<dbReference type="AlphaFoldDB" id="A0A0F9NZ52"/>
<reference evidence="1" key="1">
    <citation type="journal article" date="2015" name="Nature">
        <title>Complex archaea that bridge the gap between prokaryotes and eukaryotes.</title>
        <authorList>
            <person name="Spang A."/>
            <person name="Saw J.H."/>
            <person name="Jorgensen S.L."/>
            <person name="Zaremba-Niedzwiedzka K."/>
            <person name="Martijn J."/>
            <person name="Lind A.E."/>
            <person name="van Eijk R."/>
            <person name="Schleper C."/>
            <person name="Guy L."/>
            <person name="Ettema T.J."/>
        </authorList>
    </citation>
    <scope>NUCLEOTIDE SEQUENCE</scope>
</reference>
<protein>
    <submittedName>
        <fullName evidence="1">Uncharacterized protein</fullName>
    </submittedName>
</protein>